<sequence length="285" mass="31279">MKTLITGSSGFIGRALLKQNLSGDLHVTSRVSTSLPPGITGHFGDLSDQEFLKYLAEQKFEQVIHLAWEGLPNLSEENNLRNLKISIKFLEILASSGVKDFQIAGSCLEYGDLTGQISEEVIGENLSDFAATKIKLLEFIAGLGVTYKWHRIFFSYGPFQHDNSLLSSAFLSAKNGVSLKLYNPNISRDFVYVDDVARAMSQLIQTPGVSGIFNIGSGKGTLVKYLVDALNSEMGLEVQDQVFEVSPTLTADIKKITETCGWTPKVSIEQGVKKFVDWKDLGTGE</sequence>
<dbReference type="KEGG" id="abam:B1s21122_06230"/>
<dbReference type="EMBL" id="CP016768">
    <property type="protein sequence ID" value="ASY09897.1"/>
    <property type="molecule type" value="Genomic_DNA"/>
</dbReference>
<proteinExistence type="inferred from homology"/>
<protein>
    <submittedName>
        <fullName evidence="3">Nucleoside-diphosphate-sugar epimerase</fullName>
    </submittedName>
</protein>
<dbReference type="AlphaFoldDB" id="A0A249JZE4"/>
<dbReference type="SUPFAM" id="SSF51735">
    <property type="entry name" value="NAD(P)-binding Rossmann-fold domains"/>
    <property type="match status" value="1"/>
</dbReference>
<reference evidence="4" key="1">
    <citation type="submission" date="2016-10" db="EMBL/GenBank/DDBJ databases">
        <title>High microdiversification within the ubiquitous acI lineage of Actinobacteria.</title>
        <authorList>
            <person name="Neuenschwander S.M."/>
            <person name="Salcher M."/>
            <person name="Ghai R."/>
            <person name="Pernthaler J."/>
        </authorList>
    </citation>
    <scope>NUCLEOTIDE SEQUENCE [LARGE SCALE GENOMIC DNA]</scope>
</reference>
<evidence type="ECO:0000313" key="4">
    <source>
        <dbReference type="Proteomes" id="UP000217153"/>
    </source>
</evidence>
<comment type="similarity">
    <text evidence="1">Belongs to the NAD(P)-dependent epimerase/dehydratase family.</text>
</comment>
<organism evidence="3 4">
    <name type="scientific">Candidatus Nanopelagicus limnae</name>
    <dbReference type="NCBI Taxonomy" id="1884634"/>
    <lineage>
        <taxon>Bacteria</taxon>
        <taxon>Bacillati</taxon>
        <taxon>Actinomycetota</taxon>
        <taxon>Actinomycetes</taxon>
        <taxon>Candidatus Nanopelagicales</taxon>
        <taxon>Candidatus Nanopelagicaceae</taxon>
        <taxon>Candidatus Nanopelagicus</taxon>
    </lineage>
</organism>
<evidence type="ECO:0000259" key="2">
    <source>
        <dbReference type="Pfam" id="PF01370"/>
    </source>
</evidence>
<feature type="domain" description="NAD-dependent epimerase/dehydratase" evidence="2">
    <location>
        <begin position="4"/>
        <end position="216"/>
    </location>
</feature>
<dbReference type="Pfam" id="PF01370">
    <property type="entry name" value="Epimerase"/>
    <property type="match status" value="1"/>
</dbReference>
<name>A0A249JZE4_9ACTN</name>
<dbReference type="OrthoDB" id="3763081at2"/>
<dbReference type="Gene3D" id="3.40.50.720">
    <property type="entry name" value="NAD(P)-binding Rossmann-like Domain"/>
    <property type="match status" value="1"/>
</dbReference>
<accession>A0A249JZE4</accession>
<keyword evidence="4" id="KW-1185">Reference proteome</keyword>
<evidence type="ECO:0000313" key="3">
    <source>
        <dbReference type="EMBL" id="ASY09897.1"/>
    </source>
</evidence>
<gene>
    <name evidence="3" type="ORF">B1s21122_06230</name>
</gene>
<dbReference type="InterPro" id="IPR001509">
    <property type="entry name" value="Epimerase_deHydtase"/>
</dbReference>
<dbReference type="PANTHER" id="PTHR43000">
    <property type="entry name" value="DTDP-D-GLUCOSE 4,6-DEHYDRATASE-RELATED"/>
    <property type="match status" value="1"/>
</dbReference>
<dbReference type="Proteomes" id="UP000217153">
    <property type="component" value="Chromosome"/>
</dbReference>
<dbReference type="InterPro" id="IPR036291">
    <property type="entry name" value="NAD(P)-bd_dom_sf"/>
</dbReference>
<evidence type="ECO:0000256" key="1">
    <source>
        <dbReference type="ARBA" id="ARBA00007637"/>
    </source>
</evidence>
<dbReference type="RefSeq" id="WP_095681203.1">
    <property type="nucleotide sequence ID" value="NZ_CP016768.2"/>
</dbReference>